<gene>
    <name evidence="1" type="ORF">FPZ54_07630</name>
</gene>
<name>A0A518REN7_9SPHN</name>
<dbReference type="Gene3D" id="1.10.10.1150">
    <property type="entry name" value="Coenzyme PQQ synthesis protein D (PqqD)"/>
    <property type="match status" value="1"/>
</dbReference>
<protein>
    <submittedName>
        <fullName evidence="1">PqqD family protein</fullName>
    </submittedName>
</protein>
<keyword evidence="2" id="KW-1185">Reference proteome</keyword>
<dbReference type="EMBL" id="CP042239">
    <property type="protein sequence ID" value="QDX25906.1"/>
    <property type="molecule type" value="Genomic_DNA"/>
</dbReference>
<dbReference type="Proteomes" id="UP000318055">
    <property type="component" value="Chromosome"/>
</dbReference>
<sequence length="95" mass="10447">MPGLQLQNRVVVNPAVLSTAVDGSVVLMDIESGRYFGFDPIATDIWTAIAQPCTIDSLCQDLAARYDAPIEQIRISVLAFLTDLQRKKLIEISPE</sequence>
<evidence type="ECO:0000313" key="1">
    <source>
        <dbReference type="EMBL" id="QDX25906.1"/>
    </source>
</evidence>
<evidence type="ECO:0000313" key="2">
    <source>
        <dbReference type="Proteomes" id="UP000318055"/>
    </source>
</evidence>
<proteinExistence type="predicted"/>
<dbReference type="AlphaFoldDB" id="A0A518REN7"/>
<dbReference type="OrthoDB" id="7577997at2"/>
<dbReference type="InterPro" id="IPR041881">
    <property type="entry name" value="PqqD_sf"/>
</dbReference>
<organism evidence="1 2">
    <name type="scientific">Sphingomonas suaedae</name>
    <dbReference type="NCBI Taxonomy" id="2599297"/>
    <lineage>
        <taxon>Bacteria</taxon>
        <taxon>Pseudomonadati</taxon>
        <taxon>Pseudomonadota</taxon>
        <taxon>Alphaproteobacteria</taxon>
        <taxon>Sphingomonadales</taxon>
        <taxon>Sphingomonadaceae</taxon>
        <taxon>Sphingomonas</taxon>
    </lineage>
</organism>
<reference evidence="1 2" key="1">
    <citation type="submission" date="2019-07" db="EMBL/GenBank/DDBJ databases">
        <title>Sphingomonas alkalisoli sp. nov., isolated from rhizosphere soil of Suaedae salsa.</title>
        <authorList>
            <person name="Zhang H."/>
            <person name="Xu L."/>
            <person name="Zhang J.-X."/>
            <person name="Sun J.-Q."/>
        </authorList>
    </citation>
    <scope>NUCLEOTIDE SEQUENCE [LARGE SCALE GENOMIC DNA]</scope>
    <source>
        <strain evidence="1 2">XS-10</strain>
    </source>
</reference>
<dbReference type="KEGG" id="ssua:FPZ54_07630"/>
<dbReference type="InterPro" id="IPR008792">
    <property type="entry name" value="PQQD"/>
</dbReference>
<dbReference type="Pfam" id="PF05402">
    <property type="entry name" value="PqqD"/>
    <property type="match status" value="1"/>
</dbReference>
<accession>A0A518REN7</accession>